<evidence type="ECO:0000259" key="2">
    <source>
        <dbReference type="PROSITE" id="PS51782"/>
    </source>
</evidence>
<dbReference type="CDD" id="cd00118">
    <property type="entry name" value="LysM"/>
    <property type="match status" value="1"/>
</dbReference>
<evidence type="ECO:0000256" key="1">
    <source>
        <dbReference type="SAM" id="Phobius"/>
    </source>
</evidence>
<evidence type="ECO:0000313" key="3">
    <source>
        <dbReference type="EMBL" id="EFD94120.1"/>
    </source>
</evidence>
<reference evidence="3" key="2">
    <citation type="submission" date="2009-12" db="EMBL/GenBank/DDBJ databases">
        <authorList>
            <person name="Madupu R."/>
            <person name="Durkin A.S."/>
            <person name="Torralba M."/>
            <person name="Methe B."/>
            <person name="Sutton G.G."/>
            <person name="Strausberg R.L."/>
            <person name="Nelson K.E."/>
        </authorList>
    </citation>
    <scope>NUCLEOTIDE SEQUENCE</scope>
    <source>
        <strain evidence="3">28L</strain>
    </source>
</reference>
<dbReference type="Gene3D" id="3.10.350.10">
    <property type="entry name" value="LysM domain"/>
    <property type="match status" value="1"/>
</dbReference>
<dbReference type="STRING" id="699218.HMPREF0889_1670"/>
<keyword evidence="1" id="KW-0812">Transmembrane</keyword>
<dbReference type="InterPro" id="IPR036779">
    <property type="entry name" value="LysM_dom_sf"/>
</dbReference>
<dbReference type="AlphaFoldDB" id="D3LUX1"/>
<dbReference type="PROSITE" id="PS51782">
    <property type="entry name" value="LYSM"/>
    <property type="match status" value="1"/>
</dbReference>
<dbReference type="InterPro" id="IPR018392">
    <property type="entry name" value="LysM"/>
</dbReference>
<reference evidence="4 6" key="3">
    <citation type="submission" date="2011-04" db="EMBL/GenBank/DDBJ databases">
        <authorList>
            <person name="Harkins D.M."/>
            <person name="Madupu R."/>
            <person name="Durkin A.S."/>
            <person name="Torralba M."/>
            <person name="Methe B."/>
            <person name="Sutton G.G."/>
            <person name="Nelson K.E."/>
        </authorList>
    </citation>
    <scope>NUCLEOTIDE SEQUENCE [LARGE SCALE GENOMIC DNA]</scope>
    <source>
        <strain evidence="4 6">UPII 199-6</strain>
    </source>
</reference>
<name>D3LUX1_9FIRM</name>
<gene>
    <name evidence="3" type="primary">lysM</name>
    <name evidence="3" type="ORF">HMPREF0889_1670</name>
    <name evidence="4" type="ORF">HMPREF1039_0977</name>
</gene>
<evidence type="ECO:0000313" key="6">
    <source>
        <dbReference type="Proteomes" id="UP000004018"/>
    </source>
</evidence>
<keyword evidence="6" id="KW-1185">Reference proteome</keyword>
<dbReference type="EMBL" id="AFIJ01000033">
    <property type="protein sequence ID" value="EGL39725.1"/>
    <property type="molecule type" value="Genomic_DNA"/>
</dbReference>
<dbReference type="Proteomes" id="UP000003242">
    <property type="component" value="Unassembled WGS sequence"/>
</dbReference>
<dbReference type="SUPFAM" id="SSF54106">
    <property type="entry name" value="LysM domain"/>
    <property type="match status" value="1"/>
</dbReference>
<organism evidence="3 5">
    <name type="scientific">Megasphaera lornae</name>
    <dbReference type="NCBI Taxonomy" id="1000568"/>
    <lineage>
        <taxon>Bacteria</taxon>
        <taxon>Bacillati</taxon>
        <taxon>Bacillota</taxon>
        <taxon>Negativicutes</taxon>
        <taxon>Veillonellales</taxon>
        <taxon>Veillonellaceae</taxon>
        <taxon>Megasphaera</taxon>
    </lineage>
</organism>
<evidence type="ECO:0000313" key="5">
    <source>
        <dbReference type="Proteomes" id="UP000003242"/>
    </source>
</evidence>
<dbReference type="Pfam" id="PF01476">
    <property type="entry name" value="LysM"/>
    <property type="match status" value="1"/>
</dbReference>
<proteinExistence type="predicted"/>
<evidence type="ECO:0000313" key="4">
    <source>
        <dbReference type="EMBL" id="EGL39725.1"/>
    </source>
</evidence>
<keyword evidence="1" id="KW-0472">Membrane</keyword>
<reference evidence="5" key="1">
    <citation type="submission" date="2009-12" db="EMBL/GenBank/DDBJ databases">
        <title>Sequence of Clostridiales genomosp. BVAB3 str. UPII9-5.</title>
        <authorList>
            <person name="Madupu R."/>
            <person name="Durkin A.S."/>
            <person name="Torralba M."/>
            <person name="Methe B."/>
            <person name="Sutton G.G."/>
            <person name="Strausberg R.L."/>
            <person name="Nelson K.E."/>
        </authorList>
    </citation>
    <scope>NUCLEOTIDE SEQUENCE [LARGE SCALE GENOMIC DNA]</scope>
    <source>
        <strain evidence="5">28L</strain>
    </source>
</reference>
<feature type="domain" description="LysM" evidence="2">
    <location>
        <begin position="53"/>
        <end position="104"/>
    </location>
</feature>
<dbReference type="OrthoDB" id="2679564at2"/>
<sequence length="119" mass="13273">MKKTIKRNPSSLPTASITYIWRRFFTGIFIAACIAFAGMQLGWASHPHNTSYVTVYVREGDTIWDYANLAADSHTDVRQVMCDIMTVNDLPGNAQIHPGQVLKIPVSPERAEQVKKGLP</sequence>
<comment type="caution">
    <text evidence="3">The sequence shown here is derived from an EMBL/GenBank/DDBJ whole genome shotgun (WGS) entry which is preliminary data.</text>
</comment>
<protein>
    <submittedName>
        <fullName evidence="3">LysM domain protein</fullName>
    </submittedName>
</protein>
<accession>D3LUX1</accession>
<dbReference type="EMBL" id="ADGP01000019">
    <property type="protein sequence ID" value="EFD94120.1"/>
    <property type="molecule type" value="Genomic_DNA"/>
</dbReference>
<feature type="transmembrane region" description="Helical" evidence="1">
    <location>
        <begin position="20"/>
        <end position="43"/>
    </location>
</feature>
<dbReference type="eggNOG" id="COG1388">
    <property type="taxonomic scope" value="Bacteria"/>
</dbReference>
<dbReference type="Proteomes" id="UP000004018">
    <property type="component" value="Unassembled WGS sequence"/>
</dbReference>
<keyword evidence="1" id="KW-1133">Transmembrane helix</keyword>
<dbReference type="RefSeq" id="WP_007391330.1">
    <property type="nucleotide sequence ID" value="NZ_ADGP01000019.1"/>
</dbReference>